<sequence length="214" mass="24190">MTDVDDRRTSPIRHGQTWTEQDFADVMQAVRQDCTLEEVAEAVGRSVNGLRNQLRRMLPADERHLPADVVLMRIRQLNRNGDYDWLAAMAEQPTPEWQLRWEADQRSRAALLENARVVGVGALPDDHLMALAKATLDCRDPLPSDLAEVMAKELSERGLTAALADHARERLDGILARILRQEPQIRWQDESGDLPPFGYDEPPYVAAGGRHPWA</sequence>
<name>A0A3D9LBH2_9MICC</name>
<proteinExistence type="predicted"/>
<dbReference type="EMBL" id="QREH01000001">
    <property type="protein sequence ID" value="REE03605.1"/>
    <property type="molecule type" value="Genomic_DNA"/>
</dbReference>
<dbReference type="RefSeq" id="WP_115931689.1">
    <property type="nucleotide sequence ID" value="NZ_QREH01000001.1"/>
</dbReference>
<dbReference type="AlphaFoldDB" id="A0A3D9LBH2"/>
<evidence type="ECO:0000313" key="2">
    <source>
        <dbReference type="Proteomes" id="UP000256727"/>
    </source>
</evidence>
<evidence type="ECO:0000313" key="1">
    <source>
        <dbReference type="EMBL" id="REE03605.1"/>
    </source>
</evidence>
<protein>
    <submittedName>
        <fullName evidence="1">Uncharacterized protein</fullName>
    </submittedName>
</protein>
<dbReference type="OrthoDB" id="5111817at2"/>
<keyword evidence="2" id="KW-1185">Reference proteome</keyword>
<accession>A0A3D9LBH2</accession>
<organism evidence="1 2">
    <name type="scientific">Citricoccus muralis</name>
    <dbReference type="NCBI Taxonomy" id="169134"/>
    <lineage>
        <taxon>Bacteria</taxon>
        <taxon>Bacillati</taxon>
        <taxon>Actinomycetota</taxon>
        <taxon>Actinomycetes</taxon>
        <taxon>Micrococcales</taxon>
        <taxon>Micrococcaceae</taxon>
        <taxon>Citricoccus</taxon>
    </lineage>
</organism>
<gene>
    <name evidence="1" type="ORF">C8E99_1418</name>
</gene>
<comment type="caution">
    <text evidence="1">The sequence shown here is derived from an EMBL/GenBank/DDBJ whole genome shotgun (WGS) entry which is preliminary data.</text>
</comment>
<reference evidence="1 2" key="1">
    <citation type="submission" date="2018-07" db="EMBL/GenBank/DDBJ databases">
        <title>Sequencing the genomes of 1000 actinobacteria strains.</title>
        <authorList>
            <person name="Klenk H.-P."/>
        </authorList>
    </citation>
    <scope>NUCLEOTIDE SEQUENCE [LARGE SCALE GENOMIC DNA]</scope>
    <source>
        <strain evidence="1 2">DSM 14442</strain>
    </source>
</reference>
<dbReference type="Proteomes" id="UP000256727">
    <property type="component" value="Unassembled WGS sequence"/>
</dbReference>